<feature type="compositionally biased region" description="Basic and acidic residues" evidence="1">
    <location>
        <begin position="42"/>
        <end position="52"/>
    </location>
</feature>
<sequence length="197" mass="20483">MSNTIKQGSIFNVDEPQGAEQVRHETTAAHAQVEAPNSRVAHQVEENAEHAQKAAAKAAQAAQGMGSEFTGETRTAFDYLQSAAAQKTNAAAAEGQRDVHAAKDASASYLDQAKSAAENVVTSAQDYLQGSTDPQATANQQGSSTGPANTTSSLQTSASSAVGTAQQYLASAQAVAQPHIDYARTTLQPHVDKARET</sequence>
<feature type="compositionally biased region" description="Polar residues" evidence="1">
    <location>
        <begin position="124"/>
        <end position="147"/>
    </location>
</feature>
<gene>
    <name evidence="2" type="primary">SMRT</name>
    <name evidence="2" type="ORF">AZE42_08427</name>
</gene>
<keyword evidence="2" id="KW-0675">Receptor</keyword>
<feature type="compositionally biased region" description="Polar residues" evidence="1">
    <location>
        <begin position="1"/>
        <end position="10"/>
    </location>
</feature>
<evidence type="ECO:0000313" key="2">
    <source>
        <dbReference type="EMBL" id="OJA19823.1"/>
    </source>
</evidence>
<organism evidence="2 3">
    <name type="scientific">Rhizopogon vesiculosus</name>
    <dbReference type="NCBI Taxonomy" id="180088"/>
    <lineage>
        <taxon>Eukaryota</taxon>
        <taxon>Fungi</taxon>
        <taxon>Dikarya</taxon>
        <taxon>Basidiomycota</taxon>
        <taxon>Agaricomycotina</taxon>
        <taxon>Agaricomycetes</taxon>
        <taxon>Agaricomycetidae</taxon>
        <taxon>Boletales</taxon>
        <taxon>Suillineae</taxon>
        <taxon>Rhizopogonaceae</taxon>
        <taxon>Rhizopogon</taxon>
    </lineage>
</organism>
<evidence type="ECO:0000256" key="1">
    <source>
        <dbReference type="SAM" id="MobiDB-lite"/>
    </source>
</evidence>
<feature type="region of interest" description="Disordered" evidence="1">
    <location>
        <begin position="1"/>
        <end position="69"/>
    </location>
</feature>
<feature type="compositionally biased region" description="Low complexity" evidence="1">
    <location>
        <begin position="148"/>
        <end position="161"/>
    </location>
</feature>
<dbReference type="STRING" id="180088.A0A1J8QGN5"/>
<dbReference type="EMBL" id="LVVM01000853">
    <property type="protein sequence ID" value="OJA19823.1"/>
    <property type="molecule type" value="Genomic_DNA"/>
</dbReference>
<comment type="caution">
    <text evidence="2">The sequence shown here is derived from an EMBL/GenBank/DDBJ whole genome shotgun (WGS) entry which is preliminary data.</text>
</comment>
<keyword evidence="3" id="KW-1185">Reference proteome</keyword>
<protein>
    <submittedName>
        <fullName evidence="2">Nuclear receptor coregulator</fullName>
    </submittedName>
</protein>
<name>A0A1J8QGN5_9AGAM</name>
<dbReference type="OrthoDB" id="3269666at2759"/>
<feature type="non-terminal residue" evidence="2">
    <location>
        <position position="197"/>
    </location>
</feature>
<evidence type="ECO:0000313" key="3">
    <source>
        <dbReference type="Proteomes" id="UP000183567"/>
    </source>
</evidence>
<accession>A0A1J8QGN5</accession>
<dbReference type="AlphaFoldDB" id="A0A1J8QGN5"/>
<proteinExistence type="predicted"/>
<dbReference type="Proteomes" id="UP000183567">
    <property type="component" value="Unassembled WGS sequence"/>
</dbReference>
<feature type="region of interest" description="Disordered" evidence="1">
    <location>
        <begin position="124"/>
        <end position="162"/>
    </location>
</feature>
<reference evidence="2 3" key="1">
    <citation type="submission" date="2016-03" db="EMBL/GenBank/DDBJ databases">
        <title>Comparative genomics of the ectomycorrhizal sister species Rhizopogon vinicolor and Rhizopogon vesiculosus (Basidiomycota: Boletales) reveals a divergence of the mating type B locus.</title>
        <authorList>
            <person name="Mujic A.B."/>
            <person name="Kuo A."/>
            <person name="Tritt A."/>
            <person name="Lipzen A."/>
            <person name="Chen C."/>
            <person name="Johnson J."/>
            <person name="Sharma A."/>
            <person name="Barry K."/>
            <person name="Grigoriev I.V."/>
            <person name="Spatafora J.W."/>
        </authorList>
    </citation>
    <scope>NUCLEOTIDE SEQUENCE [LARGE SCALE GENOMIC DNA]</scope>
    <source>
        <strain evidence="2 3">AM-OR11-056</strain>
    </source>
</reference>
<feature type="compositionally biased region" description="Low complexity" evidence="1">
    <location>
        <begin position="53"/>
        <end position="63"/>
    </location>
</feature>